<dbReference type="AlphaFoldDB" id="A0A9W2UKQ7"/>
<sequence length="148" mass="16092">MKVSLFLALCFPFCLMGIASSEKTSAHLQREAPQELLQTLPALCRLPPLEGPCQGRFYRYFYNSTAHECEHFTYGGCRGNANNFETTEMCRRVCKPPGDDVRNDQPHEEVLVAVEGGQWGGDSKAAVGGGMGGEDEGGIGERSKALSC</sequence>
<evidence type="ECO:0000313" key="6">
    <source>
        <dbReference type="RefSeq" id="XP_053746755.1"/>
    </source>
</evidence>
<gene>
    <name evidence="6" type="primary">LOC109272372</name>
</gene>
<dbReference type="PANTHER" id="PTHR10083:SF380">
    <property type="entry name" value="COLOSTRUM TRYPSIN INHIBITOR"/>
    <property type="match status" value="1"/>
</dbReference>
<dbReference type="InterPro" id="IPR020901">
    <property type="entry name" value="Prtase_inh_Kunz-CS"/>
</dbReference>
<dbReference type="CDD" id="cd22632">
    <property type="entry name" value="Kunitz_ELP-like"/>
    <property type="match status" value="1"/>
</dbReference>
<dbReference type="Gene3D" id="4.10.410.10">
    <property type="entry name" value="Pancreatic trypsin inhibitor Kunitz domain"/>
    <property type="match status" value="1"/>
</dbReference>
<feature type="domain" description="BPTI/Kunitz inhibitor" evidence="4">
    <location>
        <begin position="44"/>
        <end position="94"/>
    </location>
</feature>
<dbReference type="FunFam" id="4.10.410.10:FF:000004">
    <property type="entry name" value="Tissue factor pathway inhibitor"/>
    <property type="match status" value="1"/>
</dbReference>
<feature type="region of interest" description="Disordered" evidence="2">
    <location>
        <begin position="121"/>
        <end position="148"/>
    </location>
</feature>
<feature type="signal peptide" evidence="3">
    <location>
        <begin position="1"/>
        <end position="21"/>
    </location>
</feature>
<dbReference type="GeneID" id="109272372"/>
<dbReference type="PANTHER" id="PTHR10083">
    <property type="entry name" value="KUNITZ-TYPE PROTEASE INHIBITOR-RELATED"/>
    <property type="match status" value="1"/>
</dbReference>
<evidence type="ECO:0000256" key="2">
    <source>
        <dbReference type="SAM" id="MobiDB-lite"/>
    </source>
</evidence>
<dbReference type="RefSeq" id="XP_053746755.1">
    <property type="nucleotide sequence ID" value="XM_053890780.1"/>
</dbReference>
<organism evidence="5 6">
    <name type="scientific">Panthera pardus</name>
    <name type="common">Leopard</name>
    <name type="synonym">Felis pardus</name>
    <dbReference type="NCBI Taxonomy" id="9691"/>
    <lineage>
        <taxon>Eukaryota</taxon>
        <taxon>Metazoa</taxon>
        <taxon>Chordata</taxon>
        <taxon>Craniata</taxon>
        <taxon>Vertebrata</taxon>
        <taxon>Euteleostomi</taxon>
        <taxon>Mammalia</taxon>
        <taxon>Eutheria</taxon>
        <taxon>Laurasiatheria</taxon>
        <taxon>Carnivora</taxon>
        <taxon>Feliformia</taxon>
        <taxon>Felidae</taxon>
        <taxon>Pantherinae</taxon>
        <taxon>Panthera</taxon>
    </lineage>
</organism>
<keyword evidence="1" id="KW-1015">Disulfide bond</keyword>
<dbReference type="InterPro" id="IPR002223">
    <property type="entry name" value="Kunitz_BPTI"/>
</dbReference>
<dbReference type="SMART" id="SM00131">
    <property type="entry name" value="KU"/>
    <property type="match status" value="1"/>
</dbReference>
<dbReference type="PROSITE" id="PS00280">
    <property type="entry name" value="BPTI_KUNITZ_1"/>
    <property type="match status" value="1"/>
</dbReference>
<dbReference type="SUPFAM" id="SSF57362">
    <property type="entry name" value="BPTI-like"/>
    <property type="match status" value="1"/>
</dbReference>
<dbReference type="Proteomes" id="UP001165780">
    <property type="component" value="Unplaced"/>
</dbReference>
<keyword evidence="3" id="KW-0732">Signal</keyword>
<evidence type="ECO:0000256" key="1">
    <source>
        <dbReference type="ARBA" id="ARBA00023157"/>
    </source>
</evidence>
<proteinExistence type="predicted"/>
<protein>
    <submittedName>
        <fullName evidence="6">Early lactation protein-like</fullName>
    </submittedName>
</protein>
<accession>A0A9W2UKQ7</accession>
<dbReference type="PROSITE" id="PS50279">
    <property type="entry name" value="BPTI_KUNITZ_2"/>
    <property type="match status" value="1"/>
</dbReference>
<feature type="compositionally biased region" description="Basic and acidic residues" evidence="2">
    <location>
        <begin position="139"/>
        <end position="148"/>
    </location>
</feature>
<reference evidence="6" key="1">
    <citation type="submission" date="2025-08" db="UniProtKB">
        <authorList>
            <consortium name="RefSeq"/>
        </authorList>
    </citation>
    <scope>IDENTIFICATION</scope>
    <source>
        <tissue evidence="6">Whole blood</tissue>
    </source>
</reference>
<dbReference type="Pfam" id="PF00014">
    <property type="entry name" value="Kunitz_BPTI"/>
    <property type="match status" value="1"/>
</dbReference>
<evidence type="ECO:0000259" key="4">
    <source>
        <dbReference type="PROSITE" id="PS50279"/>
    </source>
</evidence>
<dbReference type="PRINTS" id="PR00759">
    <property type="entry name" value="BASICPTASE"/>
</dbReference>
<feature type="chain" id="PRO_5040724827" evidence="3">
    <location>
        <begin position="22"/>
        <end position="148"/>
    </location>
</feature>
<evidence type="ECO:0000313" key="5">
    <source>
        <dbReference type="Proteomes" id="UP001165780"/>
    </source>
</evidence>
<dbReference type="GO" id="GO:0004867">
    <property type="term" value="F:serine-type endopeptidase inhibitor activity"/>
    <property type="evidence" value="ECO:0007669"/>
    <property type="project" value="InterPro"/>
</dbReference>
<name>A0A9W2UKQ7_PANPR</name>
<dbReference type="GO" id="GO:0005615">
    <property type="term" value="C:extracellular space"/>
    <property type="evidence" value="ECO:0007669"/>
    <property type="project" value="TreeGrafter"/>
</dbReference>
<dbReference type="InterPro" id="IPR050098">
    <property type="entry name" value="TFPI/VKTCI-like"/>
</dbReference>
<evidence type="ECO:0000256" key="3">
    <source>
        <dbReference type="SAM" id="SignalP"/>
    </source>
</evidence>
<dbReference type="InterPro" id="IPR036880">
    <property type="entry name" value="Kunitz_BPTI_sf"/>
</dbReference>
<keyword evidence="5" id="KW-1185">Reference proteome</keyword>